<dbReference type="Pfam" id="PF22594">
    <property type="entry name" value="GTP-eEF1A_C"/>
    <property type="match status" value="1"/>
</dbReference>
<dbReference type="CDD" id="cd01883">
    <property type="entry name" value="EF1_alpha"/>
    <property type="match status" value="1"/>
</dbReference>
<evidence type="ECO:0000313" key="17">
    <source>
        <dbReference type="EMBL" id="PWW80775.1"/>
    </source>
</evidence>
<feature type="region of interest" description="Disordered" evidence="15">
    <location>
        <begin position="102"/>
        <end position="275"/>
    </location>
</feature>
<feature type="compositionally biased region" description="Low complexity" evidence="15">
    <location>
        <begin position="238"/>
        <end position="266"/>
    </location>
</feature>
<dbReference type="Gene3D" id="3.40.50.300">
    <property type="entry name" value="P-loop containing nucleotide triphosphate hydrolases"/>
    <property type="match status" value="1"/>
</dbReference>
<dbReference type="InterPro" id="IPR054696">
    <property type="entry name" value="GTP-eEF1A_C"/>
</dbReference>
<dbReference type="SUPFAM" id="SSF52540">
    <property type="entry name" value="P-loop containing nucleoside triphosphate hydrolases"/>
    <property type="match status" value="1"/>
</dbReference>
<comment type="subcellular location">
    <subcellularLocation>
        <location evidence="1">Cytoplasm</location>
    </subcellularLocation>
</comment>
<keyword evidence="7" id="KW-0677">Repeat</keyword>
<evidence type="ECO:0000256" key="5">
    <source>
        <dbReference type="ARBA" id="ARBA00022490"/>
    </source>
</evidence>
<sequence length="733" mass="79465">MPGNTPNSWEDAAGDDNDLARQAQDQLNLNRQQQQQPQGSNFRPSYNAPTFQPGAASFTPGAPAFTPGAGSFGQAGYGAGYGQQYPQYGQYSQYGMQGYEQYGQQYGNYGGGYGQQAAYGQQSGQFPGYQQQQQQQQQQQPYRPPHVHRQQQQQQQAVPQIAKKQDSAPTSGTSTPAPSKSGTSTPAPAPAAPKVLKIGGDAAPKVLKIGGDPAPSNKREPDNKPRSGAGVAANKAVSASTAGGSGSGTTSPSPGGSTGKSSPAPTAAEKAVQLAAERREADVVARAQEDEIDDSVIEELYGKEHVNLVFIGHVDAGKSSLGGAILYATGMVDERTMEKYKRDAKDQGRESWYLSWALDLTKEERAKGKTVEVGRAYFETEKRRYTILDAPGHKNYVPNMIGGASQADVGILVISARKGEYETGFEKGGQTREHAVLAKTQGVNKLIVVVNKMDDPTVCWSRERYDECTTKLTQFLKGTGYNPKTDLMLMPLSALTGAGLKERVTEDVCPWYTGPSLLEYLDNMKTLERKLKTPFMMPISGKYKDMGTVIEGKVESGFIKKNSSLVMMPGKTPVEIIAVYGETEEELPHAQCGDQVRLRVRGIEEEDVIPGFVLSSPKKPIRCVTSFEAQIHILELKSILTAGFNCVMHVHTTIQEVTFAALLHKLEKGTGRKSRKPPAFASKGQAIIARLESATGSSFPIEKYEDYQQLGRFTLRDQGQTIAIGKVTKLIVE</sequence>
<dbReference type="InterPro" id="IPR004161">
    <property type="entry name" value="EFTu-like_2"/>
</dbReference>
<feature type="compositionally biased region" description="Low complexity" evidence="15">
    <location>
        <begin position="150"/>
        <end position="160"/>
    </location>
</feature>
<dbReference type="GO" id="GO:0018444">
    <property type="term" value="C:translation release factor complex"/>
    <property type="evidence" value="ECO:0007669"/>
    <property type="project" value="UniProtKB-ARBA"/>
</dbReference>
<dbReference type="FunFam" id="2.40.30.10:FF:000020">
    <property type="entry name" value="Translation elongation factor EF-1"/>
    <property type="match status" value="1"/>
</dbReference>
<feature type="compositionally biased region" description="Low complexity" evidence="15">
    <location>
        <begin position="21"/>
        <end position="38"/>
    </location>
</feature>
<keyword evidence="5" id="KW-0963">Cytoplasm</keyword>
<evidence type="ECO:0000256" key="12">
    <source>
        <dbReference type="ARBA" id="ARBA00030210"/>
    </source>
</evidence>
<feature type="compositionally biased region" description="Low complexity" evidence="15">
    <location>
        <begin position="115"/>
        <end position="141"/>
    </location>
</feature>
<dbReference type="SUPFAM" id="SSF50465">
    <property type="entry name" value="EF-Tu/eEF-1alpha/eIF2-gamma C-terminal domain"/>
    <property type="match status" value="1"/>
</dbReference>
<dbReference type="GO" id="GO:0003924">
    <property type="term" value="F:GTPase activity"/>
    <property type="evidence" value="ECO:0007669"/>
    <property type="project" value="InterPro"/>
</dbReference>
<dbReference type="AlphaFoldDB" id="A0A317T2E2"/>
<evidence type="ECO:0000256" key="8">
    <source>
        <dbReference type="ARBA" id="ARBA00022741"/>
    </source>
</evidence>
<dbReference type="PRINTS" id="PR01343">
    <property type="entry name" value="YEASTERF"/>
</dbReference>
<dbReference type="STRING" id="42249.A0A317T2E2"/>
<feature type="compositionally biased region" description="Low complexity" evidence="15">
    <location>
        <begin position="167"/>
        <end position="186"/>
    </location>
</feature>
<feature type="domain" description="Tr-type G" evidence="16">
    <location>
        <begin position="303"/>
        <end position="528"/>
    </location>
</feature>
<dbReference type="InterPro" id="IPR003285">
    <property type="entry name" value="Sup35"/>
</dbReference>
<evidence type="ECO:0000256" key="2">
    <source>
        <dbReference type="ARBA" id="ARBA00007249"/>
    </source>
</evidence>
<dbReference type="Pfam" id="PF00009">
    <property type="entry name" value="GTP_EFTU"/>
    <property type="match status" value="1"/>
</dbReference>
<evidence type="ECO:0000259" key="16">
    <source>
        <dbReference type="PROSITE" id="PS51722"/>
    </source>
</evidence>
<feature type="region of interest" description="Disordered" evidence="15">
    <location>
        <begin position="1"/>
        <end position="87"/>
    </location>
</feature>
<dbReference type="GO" id="GO:0000288">
    <property type="term" value="P:nuclear-transcribed mRNA catabolic process, deadenylation-dependent decay"/>
    <property type="evidence" value="ECO:0007669"/>
    <property type="project" value="InterPro"/>
</dbReference>
<dbReference type="CDD" id="cd04089">
    <property type="entry name" value="eRF3_II"/>
    <property type="match status" value="1"/>
</dbReference>
<evidence type="ECO:0000256" key="14">
    <source>
        <dbReference type="ARBA" id="ARBA00031881"/>
    </source>
</evidence>
<evidence type="ECO:0000256" key="3">
    <source>
        <dbReference type="ARBA" id="ARBA00013870"/>
    </source>
</evidence>
<evidence type="ECO:0000256" key="15">
    <source>
        <dbReference type="SAM" id="MobiDB-lite"/>
    </source>
</evidence>
<keyword evidence="6" id="KW-0597">Phosphoprotein</keyword>
<dbReference type="InterPro" id="IPR027417">
    <property type="entry name" value="P-loop_NTPase"/>
</dbReference>
<dbReference type="GO" id="GO:0003747">
    <property type="term" value="F:translation release factor activity"/>
    <property type="evidence" value="ECO:0007669"/>
    <property type="project" value="InterPro"/>
</dbReference>
<evidence type="ECO:0000313" key="18">
    <source>
        <dbReference type="Proteomes" id="UP000246991"/>
    </source>
</evidence>
<dbReference type="GO" id="GO:0005829">
    <property type="term" value="C:cytosol"/>
    <property type="evidence" value="ECO:0007669"/>
    <property type="project" value="GOC"/>
</dbReference>
<evidence type="ECO:0000256" key="10">
    <source>
        <dbReference type="ARBA" id="ARBA00023134"/>
    </source>
</evidence>
<dbReference type="GO" id="GO:0005525">
    <property type="term" value="F:GTP binding"/>
    <property type="evidence" value="ECO:0007669"/>
    <property type="project" value="UniProtKB-KW"/>
</dbReference>
<comment type="caution">
    <text evidence="17">The sequence shown here is derived from an EMBL/GenBank/DDBJ whole genome shotgun (WGS) entry which is preliminary data.</text>
</comment>
<dbReference type="PROSITE" id="PS51722">
    <property type="entry name" value="G_TR_2"/>
    <property type="match status" value="1"/>
</dbReference>
<dbReference type="Gene3D" id="2.40.30.10">
    <property type="entry name" value="Translation factors"/>
    <property type="match status" value="2"/>
</dbReference>
<comment type="similarity">
    <text evidence="2">Belongs to the TRAFAC class translation factor GTPase superfamily. Classic translation factor GTPase family. EF-Tu/EF-1A subfamily.</text>
</comment>
<evidence type="ECO:0000256" key="1">
    <source>
        <dbReference type="ARBA" id="ARBA00004496"/>
    </source>
</evidence>
<dbReference type="FunFam" id="3.40.50.300:FF:000503">
    <property type="entry name" value="Peptide chain release factor subunit 3"/>
    <property type="match status" value="1"/>
</dbReference>
<name>A0A317T2E2_9PEZI</name>
<dbReference type="EMBL" id="PYWC01000001">
    <property type="protein sequence ID" value="PWW80775.1"/>
    <property type="molecule type" value="Genomic_DNA"/>
</dbReference>
<dbReference type="InterPro" id="IPR009000">
    <property type="entry name" value="Transl_B-barrel_sf"/>
</dbReference>
<dbReference type="SUPFAM" id="SSF50447">
    <property type="entry name" value="Translation proteins"/>
    <property type="match status" value="1"/>
</dbReference>
<protein>
    <recommendedName>
        <fullName evidence="3">Elongation factor 1-alpha</fullName>
    </recommendedName>
    <alternativeName>
        <fullName evidence="14">ERF-3</fullName>
    </alternativeName>
    <alternativeName>
        <fullName evidence="13">ERF2</fullName>
    </alternativeName>
    <alternativeName>
        <fullName evidence="4">Eukaryotic peptide chain release factor GTP-binding subunit</fullName>
    </alternativeName>
    <alternativeName>
        <fullName evidence="11">Polypeptide release factor 3</fullName>
    </alternativeName>
    <alternativeName>
        <fullName evidence="12">Translation release factor 3</fullName>
    </alternativeName>
</protein>
<dbReference type="InterPro" id="IPR050100">
    <property type="entry name" value="TRAFAC_GTPase_members"/>
</dbReference>
<feature type="compositionally biased region" description="Gly residues" evidence="15">
    <location>
        <begin position="70"/>
        <end position="81"/>
    </location>
</feature>
<dbReference type="Pfam" id="PF03144">
    <property type="entry name" value="GTP_EFTU_D2"/>
    <property type="match status" value="1"/>
</dbReference>
<evidence type="ECO:0000256" key="9">
    <source>
        <dbReference type="ARBA" id="ARBA00022917"/>
    </source>
</evidence>
<dbReference type="GO" id="GO:0002184">
    <property type="term" value="P:cytoplasmic translational termination"/>
    <property type="evidence" value="ECO:0007669"/>
    <property type="project" value="UniProtKB-ARBA"/>
</dbReference>
<dbReference type="CDD" id="cd03704">
    <property type="entry name" value="eRF3_C_III"/>
    <property type="match status" value="1"/>
</dbReference>
<proteinExistence type="inferred from homology"/>
<evidence type="ECO:0000256" key="13">
    <source>
        <dbReference type="ARBA" id="ARBA00030845"/>
    </source>
</evidence>
<dbReference type="OrthoDB" id="342024at2759"/>
<keyword evidence="18" id="KW-1185">Reference proteome</keyword>
<evidence type="ECO:0000256" key="7">
    <source>
        <dbReference type="ARBA" id="ARBA00022737"/>
    </source>
</evidence>
<dbReference type="PRINTS" id="PR00315">
    <property type="entry name" value="ELONGATNFCT"/>
</dbReference>
<dbReference type="Proteomes" id="UP000246991">
    <property type="component" value="Unassembled WGS sequence"/>
</dbReference>
<keyword evidence="10" id="KW-0342">GTP-binding</keyword>
<dbReference type="InterPro" id="IPR000795">
    <property type="entry name" value="T_Tr_GTP-bd_dom"/>
</dbReference>
<dbReference type="InterPro" id="IPR009001">
    <property type="entry name" value="Transl_elong_EF1A/Init_IF2_C"/>
</dbReference>
<evidence type="ECO:0000256" key="4">
    <source>
        <dbReference type="ARBA" id="ARBA00015765"/>
    </source>
</evidence>
<accession>A0A317T2E2</accession>
<reference evidence="17 18" key="1">
    <citation type="submission" date="2018-03" db="EMBL/GenBank/DDBJ databases">
        <title>Genomes of Pezizomycetes fungi and the evolution of truffles.</title>
        <authorList>
            <person name="Murat C."/>
            <person name="Payen T."/>
            <person name="Noel B."/>
            <person name="Kuo A."/>
            <person name="Martin F.M."/>
        </authorList>
    </citation>
    <scope>NUCLEOTIDE SEQUENCE [LARGE SCALE GENOMIC DNA]</scope>
    <source>
        <strain evidence="17">091103-1</strain>
    </source>
</reference>
<keyword evidence="9" id="KW-0648">Protein biosynthesis</keyword>
<organism evidence="17 18">
    <name type="scientific">Tuber magnatum</name>
    <name type="common">white Piedmont truffle</name>
    <dbReference type="NCBI Taxonomy" id="42249"/>
    <lineage>
        <taxon>Eukaryota</taxon>
        <taxon>Fungi</taxon>
        <taxon>Dikarya</taxon>
        <taxon>Ascomycota</taxon>
        <taxon>Pezizomycotina</taxon>
        <taxon>Pezizomycetes</taxon>
        <taxon>Pezizales</taxon>
        <taxon>Tuberaceae</taxon>
        <taxon>Tuber</taxon>
    </lineage>
</organism>
<gene>
    <name evidence="17" type="ORF">C7212DRAFT_274127</name>
</gene>
<evidence type="ECO:0000256" key="6">
    <source>
        <dbReference type="ARBA" id="ARBA00022553"/>
    </source>
</evidence>
<evidence type="ECO:0000256" key="11">
    <source>
        <dbReference type="ARBA" id="ARBA00029585"/>
    </source>
</evidence>
<keyword evidence="8" id="KW-0547">Nucleotide-binding</keyword>
<dbReference type="PANTHER" id="PTHR23115">
    <property type="entry name" value="TRANSLATION FACTOR"/>
    <property type="match status" value="1"/>
</dbReference>
<dbReference type="FunFam" id="2.40.30.10:FF:000017">
    <property type="entry name" value="Eukaryotic peptide chain release factor GTP-binding subunit"/>
    <property type="match status" value="1"/>
</dbReference>
<feature type="compositionally biased region" description="Polar residues" evidence="15">
    <location>
        <begin position="39"/>
        <end position="50"/>
    </location>
</feature>